<evidence type="ECO:0000313" key="9">
    <source>
        <dbReference type="Proteomes" id="UP001279734"/>
    </source>
</evidence>
<accession>A0AAD3SWU6</accession>
<dbReference type="InterPro" id="IPR045843">
    <property type="entry name" value="IND-like"/>
</dbReference>
<sequence length="252" mass="27678">MAADNERPDDRGRCLSRGSFSRLMSSDDGGDKSNFRCSSSPFFSLNTPKMLCFEDFLRQNELGFTATTQKWTVTHADFSPASSVGSKNSGFNSSSKSKKKRSGPGQESVEGSRWDAGAPMEGNRNSKKCARESTTSSARQRKVKRERLGEGIAALQLLVSPYGKTDTASVLHEAIGYIRFLQEQVSVLCSPYLQGQPEENHPHDKGENRDREWTKGLRSRGLSLVPVDCIAHITSSNGADLWSPLTINALNP</sequence>
<name>A0AAD3SWU6_NEPGR</name>
<proteinExistence type="predicted"/>
<dbReference type="GO" id="GO:0046983">
    <property type="term" value="F:protein dimerization activity"/>
    <property type="evidence" value="ECO:0007669"/>
    <property type="project" value="InterPro"/>
</dbReference>
<dbReference type="SUPFAM" id="SSF47459">
    <property type="entry name" value="HLH, helix-loop-helix DNA-binding domain"/>
    <property type="match status" value="1"/>
</dbReference>
<dbReference type="SMART" id="SM00353">
    <property type="entry name" value="HLH"/>
    <property type="match status" value="1"/>
</dbReference>
<comment type="caution">
    <text evidence="8">The sequence shown here is derived from an EMBL/GenBank/DDBJ whole genome shotgun (WGS) entry which is preliminary data.</text>
</comment>
<feature type="domain" description="BHLH" evidence="7">
    <location>
        <begin position="132"/>
        <end position="181"/>
    </location>
</feature>
<gene>
    <name evidence="8" type="ORF">Nepgr_019995</name>
</gene>
<keyword evidence="9" id="KW-1185">Reference proteome</keyword>
<comment type="subcellular location">
    <subcellularLocation>
        <location evidence="1">Nucleus</location>
    </subcellularLocation>
</comment>
<dbReference type="PANTHER" id="PTHR16223:SF335">
    <property type="entry name" value="TRANSCRIPTION FACTOR BHLH113"/>
    <property type="match status" value="1"/>
</dbReference>
<dbReference type="Proteomes" id="UP001279734">
    <property type="component" value="Unassembled WGS sequence"/>
</dbReference>
<evidence type="ECO:0000256" key="4">
    <source>
        <dbReference type="ARBA" id="ARBA00023163"/>
    </source>
</evidence>
<evidence type="ECO:0000256" key="2">
    <source>
        <dbReference type="ARBA" id="ARBA00023015"/>
    </source>
</evidence>
<feature type="compositionally biased region" description="Basic and acidic residues" evidence="6">
    <location>
        <begin position="1"/>
        <end position="13"/>
    </location>
</feature>
<feature type="region of interest" description="Disordered" evidence="6">
    <location>
        <begin position="78"/>
        <end position="145"/>
    </location>
</feature>
<dbReference type="PANTHER" id="PTHR16223">
    <property type="entry name" value="TRANSCRIPTION FACTOR BHLH83-RELATED"/>
    <property type="match status" value="1"/>
</dbReference>
<dbReference type="AlphaFoldDB" id="A0AAD3SWU6"/>
<keyword evidence="3" id="KW-0238">DNA-binding</keyword>
<protein>
    <recommendedName>
        <fullName evidence="7">BHLH domain-containing protein</fullName>
    </recommendedName>
</protein>
<dbReference type="GO" id="GO:0005634">
    <property type="term" value="C:nucleus"/>
    <property type="evidence" value="ECO:0007669"/>
    <property type="project" value="UniProtKB-SubCell"/>
</dbReference>
<dbReference type="CDD" id="cd11393">
    <property type="entry name" value="bHLH_AtbHLH_like"/>
    <property type="match status" value="1"/>
</dbReference>
<feature type="compositionally biased region" description="Low complexity" evidence="6">
    <location>
        <begin position="82"/>
        <end position="95"/>
    </location>
</feature>
<evidence type="ECO:0000313" key="8">
    <source>
        <dbReference type="EMBL" id="GMH18154.1"/>
    </source>
</evidence>
<reference evidence="8" key="1">
    <citation type="submission" date="2023-05" db="EMBL/GenBank/DDBJ databases">
        <title>Nepenthes gracilis genome sequencing.</title>
        <authorList>
            <person name="Fukushima K."/>
        </authorList>
    </citation>
    <scope>NUCLEOTIDE SEQUENCE</scope>
    <source>
        <strain evidence="8">SING2019-196</strain>
    </source>
</reference>
<keyword evidence="2" id="KW-0805">Transcription regulation</keyword>
<dbReference type="InterPro" id="IPR036638">
    <property type="entry name" value="HLH_DNA-bd_sf"/>
</dbReference>
<evidence type="ECO:0000256" key="6">
    <source>
        <dbReference type="SAM" id="MobiDB-lite"/>
    </source>
</evidence>
<dbReference type="GO" id="GO:0000978">
    <property type="term" value="F:RNA polymerase II cis-regulatory region sequence-specific DNA binding"/>
    <property type="evidence" value="ECO:0007669"/>
    <property type="project" value="TreeGrafter"/>
</dbReference>
<dbReference type="EMBL" id="BSYO01000018">
    <property type="protein sequence ID" value="GMH18154.1"/>
    <property type="molecule type" value="Genomic_DNA"/>
</dbReference>
<dbReference type="GO" id="GO:0000981">
    <property type="term" value="F:DNA-binding transcription factor activity, RNA polymerase II-specific"/>
    <property type="evidence" value="ECO:0007669"/>
    <property type="project" value="TreeGrafter"/>
</dbReference>
<evidence type="ECO:0000256" key="5">
    <source>
        <dbReference type="ARBA" id="ARBA00023242"/>
    </source>
</evidence>
<feature type="region of interest" description="Disordered" evidence="6">
    <location>
        <begin position="1"/>
        <end position="32"/>
    </location>
</feature>
<evidence type="ECO:0000256" key="3">
    <source>
        <dbReference type="ARBA" id="ARBA00023125"/>
    </source>
</evidence>
<organism evidence="8 9">
    <name type="scientific">Nepenthes gracilis</name>
    <name type="common">Slender pitcher plant</name>
    <dbReference type="NCBI Taxonomy" id="150966"/>
    <lineage>
        <taxon>Eukaryota</taxon>
        <taxon>Viridiplantae</taxon>
        <taxon>Streptophyta</taxon>
        <taxon>Embryophyta</taxon>
        <taxon>Tracheophyta</taxon>
        <taxon>Spermatophyta</taxon>
        <taxon>Magnoliopsida</taxon>
        <taxon>eudicotyledons</taxon>
        <taxon>Gunneridae</taxon>
        <taxon>Pentapetalae</taxon>
        <taxon>Caryophyllales</taxon>
        <taxon>Nepenthaceae</taxon>
        <taxon>Nepenthes</taxon>
    </lineage>
</organism>
<dbReference type="InterPro" id="IPR045239">
    <property type="entry name" value="bHLH95_bHLH"/>
</dbReference>
<dbReference type="PROSITE" id="PS50888">
    <property type="entry name" value="BHLH"/>
    <property type="match status" value="1"/>
</dbReference>
<evidence type="ECO:0000259" key="7">
    <source>
        <dbReference type="PROSITE" id="PS50888"/>
    </source>
</evidence>
<evidence type="ECO:0000256" key="1">
    <source>
        <dbReference type="ARBA" id="ARBA00004123"/>
    </source>
</evidence>
<keyword evidence="4" id="KW-0804">Transcription</keyword>
<dbReference type="InterPro" id="IPR011598">
    <property type="entry name" value="bHLH_dom"/>
</dbReference>
<keyword evidence="5" id="KW-0539">Nucleus</keyword>
<dbReference type="Gene3D" id="4.10.280.10">
    <property type="entry name" value="Helix-loop-helix DNA-binding domain"/>
    <property type="match status" value="1"/>
</dbReference>